<keyword evidence="2" id="KW-1185">Reference proteome</keyword>
<accession>A0ABQ4QKW4</accession>
<gene>
    <name evidence="1" type="ORF">AFCDBAGC_3710</name>
</gene>
<dbReference type="RefSeq" id="WP_187275010.1">
    <property type="nucleotide sequence ID" value="NZ_BPQG01000056.1"/>
</dbReference>
<proteinExistence type="predicted"/>
<comment type="caution">
    <text evidence="1">The sequence shown here is derived from an EMBL/GenBank/DDBJ whole genome shotgun (WGS) entry which is preliminary data.</text>
</comment>
<evidence type="ECO:0000313" key="1">
    <source>
        <dbReference type="EMBL" id="GJD45833.1"/>
    </source>
</evidence>
<dbReference type="Proteomes" id="UP001055117">
    <property type="component" value="Unassembled WGS sequence"/>
</dbReference>
<sequence>MTASDITLLKAEIALLRSVSPTKGPAQRYGEAAIRNVIADAGERLAASTFRNPVTRRS</sequence>
<name>A0ABQ4QKW4_9HYPH</name>
<organism evidence="1 2">
    <name type="scientific">Methylobacterium cerastii</name>
    <dbReference type="NCBI Taxonomy" id="932741"/>
    <lineage>
        <taxon>Bacteria</taxon>
        <taxon>Pseudomonadati</taxon>
        <taxon>Pseudomonadota</taxon>
        <taxon>Alphaproteobacteria</taxon>
        <taxon>Hyphomicrobiales</taxon>
        <taxon>Methylobacteriaceae</taxon>
        <taxon>Methylobacterium</taxon>
    </lineage>
</organism>
<dbReference type="EMBL" id="BPQG01000056">
    <property type="protein sequence ID" value="GJD45833.1"/>
    <property type="molecule type" value="Genomic_DNA"/>
</dbReference>
<evidence type="ECO:0000313" key="2">
    <source>
        <dbReference type="Proteomes" id="UP001055117"/>
    </source>
</evidence>
<protein>
    <submittedName>
        <fullName evidence="1">Uncharacterized protein</fullName>
    </submittedName>
</protein>
<reference evidence="1 2" key="1">
    <citation type="journal article" date="2021" name="Front. Microbiol.">
        <title>Comprehensive Comparative Genomics and Phenotyping of Methylobacterium Species.</title>
        <authorList>
            <person name="Alessa O."/>
            <person name="Ogura Y."/>
            <person name="Fujitani Y."/>
            <person name="Takami H."/>
            <person name="Hayashi T."/>
            <person name="Sahin N."/>
            <person name="Tani A."/>
        </authorList>
    </citation>
    <scope>NUCLEOTIDE SEQUENCE [LARGE SCALE GENOMIC DNA]</scope>
    <source>
        <strain evidence="1 2">DSM 23679</strain>
    </source>
</reference>